<feature type="coiled-coil region" evidence="9">
    <location>
        <begin position="301"/>
        <end position="352"/>
    </location>
</feature>
<feature type="coiled-coil region" evidence="9">
    <location>
        <begin position="161"/>
        <end position="209"/>
    </location>
</feature>
<dbReference type="VEuPathDB" id="VectorBase:SSCA005444"/>
<dbReference type="AlphaFoldDB" id="A0A132A9U9"/>
<dbReference type="EMBL" id="WVUK01000066">
    <property type="protein sequence ID" value="KAF7488615.1"/>
    <property type="molecule type" value="Genomic_DNA"/>
</dbReference>
<keyword evidence="4" id="KW-0132">Cell division</keyword>
<evidence type="ECO:0000256" key="1">
    <source>
        <dbReference type="ARBA" id="ARBA00004584"/>
    </source>
</evidence>
<dbReference type="InterPro" id="IPR038275">
    <property type="entry name" value="Nuf2_N_sf"/>
</dbReference>
<protein>
    <submittedName>
        <fullName evidence="12">Nuf2 domain containing protein</fullName>
    </submittedName>
</protein>
<keyword evidence="6 9" id="KW-0175">Coiled coil</keyword>
<dbReference type="GO" id="GO:0031262">
    <property type="term" value="C:Ndc80 complex"/>
    <property type="evidence" value="ECO:0007669"/>
    <property type="project" value="InterPro"/>
</dbReference>
<reference evidence="13" key="4">
    <citation type="submission" date="2022-06" db="UniProtKB">
        <authorList>
            <consortium name="EnsemblMetazoa"/>
        </authorList>
    </citation>
    <scope>IDENTIFICATION</scope>
</reference>
<keyword evidence="5" id="KW-0498">Mitosis</keyword>
<evidence type="ECO:0000313" key="13">
    <source>
        <dbReference type="EnsemblMetazoa" id="KAF7488615.1"/>
    </source>
</evidence>
<comment type="similarity">
    <text evidence="2">Belongs to the NUF2 family.</text>
</comment>
<evidence type="ECO:0000256" key="9">
    <source>
        <dbReference type="SAM" id="Coils"/>
    </source>
</evidence>
<dbReference type="InterPro" id="IPR005549">
    <property type="entry name" value="Kinetochore_Nuf2_N"/>
</dbReference>
<evidence type="ECO:0000256" key="8">
    <source>
        <dbReference type="ARBA" id="ARBA00023328"/>
    </source>
</evidence>
<evidence type="ECO:0000313" key="14">
    <source>
        <dbReference type="Proteomes" id="UP000070412"/>
    </source>
</evidence>
<comment type="subcellular location">
    <subcellularLocation>
        <location evidence="1">Chromosome</location>
        <location evidence="1">Centromere</location>
    </subcellularLocation>
</comment>
<reference evidence="11" key="3">
    <citation type="submission" date="2020-01" db="EMBL/GenBank/DDBJ databases">
        <authorList>
            <person name="Korhonen P.K.K."/>
            <person name="Guangxu M.G."/>
            <person name="Wang T.W."/>
            <person name="Stroehlein A.J.S."/>
            <person name="Young N.D."/>
            <person name="Ang C.-S.A."/>
            <person name="Fernando D.W.F."/>
            <person name="Lu H.L."/>
            <person name="Taylor S.T."/>
            <person name="Ehtesham M.E.M."/>
            <person name="Najaraj S.H.N."/>
            <person name="Harsha G.H.G."/>
            <person name="Madugundu A.M."/>
            <person name="Renuse S.R."/>
            <person name="Holt D.H."/>
            <person name="Pandey A.P."/>
            <person name="Papenfuss A.P."/>
            <person name="Gasser R.B.G."/>
            <person name="Fischer K.F."/>
        </authorList>
    </citation>
    <scope>NUCLEOTIDE SEQUENCE</scope>
    <source>
        <strain evidence="11">SSS_KF_BRIS2020</strain>
    </source>
</reference>
<dbReference type="Pfam" id="PF03800">
    <property type="entry name" value="Nuf2"/>
    <property type="match status" value="1"/>
</dbReference>
<keyword evidence="3" id="KW-0158">Chromosome</keyword>
<evidence type="ECO:0000256" key="3">
    <source>
        <dbReference type="ARBA" id="ARBA00022454"/>
    </source>
</evidence>
<evidence type="ECO:0000256" key="2">
    <source>
        <dbReference type="ARBA" id="ARBA00005498"/>
    </source>
</evidence>
<evidence type="ECO:0000256" key="6">
    <source>
        <dbReference type="ARBA" id="ARBA00023054"/>
    </source>
</evidence>
<evidence type="ECO:0000256" key="4">
    <source>
        <dbReference type="ARBA" id="ARBA00022618"/>
    </source>
</evidence>
<dbReference type="EMBL" id="JXLN01011411">
    <property type="protein sequence ID" value="KPM07230.1"/>
    <property type="molecule type" value="Genomic_DNA"/>
</dbReference>
<evidence type="ECO:0000313" key="15">
    <source>
        <dbReference type="Proteomes" id="UP000616769"/>
    </source>
</evidence>
<dbReference type="OrthoDB" id="8194677at2759"/>
<proteinExistence type="inferred from homology"/>
<evidence type="ECO:0000259" key="10">
    <source>
        <dbReference type="Pfam" id="PF03800"/>
    </source>
</evidence>
<reference evidence="12 15" key="1">
    <citation type="journal article" date="2015" name="Parasit. Vectors">
        <title>Draft genome of the scabies mite.</title>
        <authorList>
            <person name="Rider S.D.Jr."/>
            <person name="Morgan M.S."/>
            <person name="Arlian L.G."/>
        </authorList>
    </citation>
    <scope>NUCLEOTIDE SEQUENCE [LARGE SCALE GENOMIC DNA]</scope>
    <source>
        <strain evidence="12">Arlian Lab</strain>
    </source>
</reference>
<evidence type="ECO:0000313" key="12">
    <source>
        <dbReference type="EMBL" id="KPM07230.1"/>
    </source>
</evidence>
<feature type="domain" description="Kinetochore protein Nuf2 N-terminal" evidence="10">
    <location>
        <begin position="9"/>
        <end position="128"/>
    </location>
</feature>
<name>A0A132A9U9_SARSC</name>
<reference evidence="14" key="2">
    <citation type="journal article" date="2020" name="PLoS Negl. Trop. Dis.">
        <title>High-quality nuclear genome for Sarcoptes scabiei-A critical resource for a neglected parasite.</title>
        <authorList>
            <person name="Korhonen P.K."/>
            <person name="Gasser R.B."/>
            <person name="Ma G."/>
            <person name="Wang T."/>
            <person name="Stroehlein A.J."/>
            <person name="Young N.D."/>
            <person name="Ang C.S."/>
            <person name="Fernando D.D."/>
            <person name="Lu H.C."/>
            <person name="Taylor S."/>
            <person name="Reynolds S.L."/>
            <person name="Mofiz E."/>
            <person name="Najaraj S.H."/>
            <person name="Gowda H."/>
            <person name="Madugundu A."/>
            <person name="Renuse S."/>
            <person name="Holt D."/>
            <person name="Pandey A."/>
            <person name="Papenfuss A.T."/>
            <person name="Fischer K."/>
        </authorList>
    </citation>
    <scope>NUCLEOTIDE SEQUENCE [LARGE SCALE GENOMIC DNA]</scope>
</reference>
<evidence type="ECO:0000256" key="7">
    <source>
        <dbReference type="ARBA" id="ARBA00023306"/>
    </source>
</evidence>
<dbReference type="Gene3D" id="1.10.418.60">
    <property type="entry name" value="Ncd80 complex, Nuf2 subunit"/>
    <property type="match status" value="1"/>
</dbReference>
<dbReference type="Proteomes" id="UP000070412">
    <property type="component" value="Unassembled WGS sequence"/>
</dbReference>
<evidence type="ECO:0000313" key="11">
    <source>
        <dbReference type="EMBL" id="KAF7488615.1"/>
    </source>
</evidence>
<evidence type="ECO:0000256" key="5">
    <source>
        <dbReference type="ARBA" id="ARBA00022776"/>
    </source>
</evidence>
<organism evidence="12 15">
    <name type="scientific">Sarcoptes scabiei</name>
    <name type="common">Itch mite</name>
    <name type="synonym">Acarus scabiei</name>
    <dbReference type="NCBI Taxonomy" id="52283"/>
    <lineage>
        <taxon>Eukaryota</taxon>
        <taxon>Metazoa</taxon>
        <taxon>Ecdysozoa</taxon>
        <taxon>Arthropoda</taxon>
        <taxon>Chelicerata</taxon>
        <taxon>Arachnida</taxon>
        <taxon>Acari</taxon>
        <taxon>Acariformes</taxon>
        <taxon>Sarcoptiformes</taxon>
        <taxon>Astigmata</taxon>
        <taxon>Psoroptidia</taxon>
        <taxon>Sarcoptoidea</taxon>
        <taxon>Sarcoptidae</taxon>
        <taxon>Sarcoptinae</taxon>
        <taxon>Sarcoptes</taxon>
    </lineage>
</organism>
<accession>A0A132A9U9</accession>
<dbReference type="GO" id="GO:0051301">
    <property type="term" value="P:cell division"/>
    <property type="evidence" value="ECO:0007669"/>
    <property type="project" value="UniProtKB-KW"/>
</dbReference>
<dbReference type="Proteomes" id="UP000616769">
    <property type="component" value="Unassembled WGS sequence"/>
</dbReference>
<keyword evidence="7" id="KW-0131">Cell cycle</keyword>
<sequence>MAHVKITEEELIEFYKINHKINIRKEDLLRPVKDFVIDLFCRILEEFDVHDLKQPDILACNNINEHMEEAYLIINIFHVINQFVQAVGLSDFRMMDILMPKRLRTMRILHALANYYVRYNTLKVEWFDHSEKFSNLYRNRKELEKKKIDLKHSIEDKTMLLSSLKNRSLGQEKEMKTLEEQFLTKKRDADKEEKTASEIKREIFVLKEKLCGLKLDAAQTDETNKKLSQEIIGSPMRIISSRDELEKKLEAIKEENPLLKAKQNELTKRKTFFSTSKTDIVTLLKELRELLELQHNNDEQCNDLEKIIQSTQDMIEEMKQIEIQKKNLEESIQSLKAMIAKETNKYEREKKVLVELIEGLKGEISSNQLLSKQINSIDNENLTKLKALDNELEELNQYETELYQRQNQTHRKNLEKIRDIFQNFERLKGLPV</sequence>
<gene>
    <name evidence="12" type="ORF">QR98_0057180</name>
    <name evidence="11" type="ORF">SSS_7938</name>
</gene>
<keyword evidence="14" id="KW-1185">Reference proteome</keyword>
<keyword evidence="8" id="KW-0137">Centromere</keyword>
<dbReference type="EnsemblMetazoa" id="SSS_7938s_mrna">
    <property type="protein sequence ID" value="KAF7488615.1"/>
    <property type="gene ID" value="SSS_7938"/>
</dbReference>
<feature type="coiled-coil region" evidence="9">
    <location>
        <begin position="242"/>
        <end position="269"/>
    </location>
</feature>
<dbReference type="OMA" id="YLKMEAH"/>